<dbReference type="SUPFAM" id="SSF53300">
    <property type="entry name" value="vWA-like"/>
    <property type="match status" value="1"/>
</dbReference>
<dbReference type="Proteomes" id="UP000054549">
    <property type="component" value="Unassembled WGS sequence"/>
</dbReference>
<gene>
    <name evidence="3" type="ORF">M378DRAFT_757815</name>
</gene>
<dbReference type="OrthoDB" id="3048822at2759"/>
<reference evidence="3 4" key="1">
    <citation type="submission" date="2014-04" db="EMBL/GenBank/DDBJ databases">
        <title>Evolutionary Origins and Diversification of the Mycorrhizal Mutualists.</title>
        <authorList>
            <consortium name="DOE Joint Genome Institute"/>
            <consortium name="Mycorrhizal Genomics Consortium"/>
            <person name="Kohler A."/>
            <person name="Kuo A."/>
            <person name="Nagy L.G."/>
            <person name="Floudas D."/>
            <person name="Copeland A."/>
            <person name="Barry K.W."/>
            <person name="Cichocki N."/>
            <person name="Veneault-Fourrey C."/>
            <person name="LaButti K."/>
            <person name="Lindquist E.A."/>
            <person name="Lipzen A."/>
            <person name="Lundell T."/>
            <person name="Morin E."/>
            <person name="Murat C."/>
            <person name="Riley R."/>
            <person name="Ohm R."/>
            <person name="Sun H."/>
            <person name="Tunlid A."/>
            <person name="Henrissat B."/>
            <person name="Grigoriev I.V."/>
            <person name="Hibbett D.S."/>
            <person name="Martin F."/>
        </authorList>
    </citation>
    <scope>NUCLEOTIDE SEQUENCE [LARGE SCALE GENOMIC DNA]</scope>
    <source>
        <strain evidence="3 4">Koide BX008</strain>
    </source>
</reference>
<dbReference type="HOGENOM" id="CLU_039182_0_0_1"/>
<dbReference type="EMBL" id="KN818269">
    <property type="protein sequence ID" value="KIL62590.1"/>
    <property type="molecule type" value="Genomic_DNA"/>
</dbReference>
<dbReference type="PROSITE" id="PS50234">
    <property type="entry name" value="VWFA"/>
    <property type="match status" value="1"/>
</dbReference>
<dbReference type="Pfam" id="PF00092">
    <property type="entry name" value="VWA"/>
    <property type="match status" value="1"/>
</dbReference>
<accession>A0A0C2SHH7</accession>
<keyword evidence="4" id="KW-1185">Reference proteome</keyword>
<evidence type="ECO:0000256" key="1">
    <source>
        <dbReference type="SAM" id="MobiDB-lite"/>
    </source>
</evidence>
<dbReference type="Gene3D" id="3.40.50.410">
    <property type="entry name" value="von Willebrand factor, type A domain"/>
    <property type="match status" value="1"/>
</dbReference>
<protein>
    <recommendedName>
        <fullName evidence="2">VWFA domain-containing protein</fullName>
    </recommendedName>
</protein>
<dbReference type="InterPro" id="IPR036465">
    <property type="entry name" value="vWFA_dom_sf"/>
</dbReference>
<dbReference type="SMART" id="SM00327">
    <property type="entry name" value="VWA"/>
    <property type="match status" value="1"/>
</dbReference>
<feature type="region of interest" description="Disordered" evidence="1">
    <location>
        <begin position="94"/>
        <end position="113"/>
    </location>
</feature>
<name>A0A0C2SHH7_AMAMK</name>
<feature type="compositionally biased region" description="Pro residues" evidence="1">
    <location>
        <begin position="98"/>
        <end position="111"/>
    </location>
</feature>
<sequence>MQGNWKMSSGSGRVNINNEHVIENTAFQMHGNLKTGGGSRHVEITTHSDGKIVDHQEIFQHWVTGSGSGLMDEIERILGIKMTDITIEKAKTALTSLKPPPPPPGTVPGYPPGLNEPRPTTIEEYLRNFEVMFVVDDSASMKGKRWTEARDALATIAQKAFELKVNTMNMRFLNNASDVRGVKGKKKLISWFNKVKPKGKTPLGRRLKVVFDDHLNRIDSAVREGPEKYSKILPLDIIVLTDGMPTDKGEDKPAKVVAKTVERLKGSHYHPNTMNVQIVQIADEKKAEKVLKELVVGDNGRIVDTVPYAGIVDSEKLQKILLKGVHPNIRSQMPEEMLAI</sequence>
<organism evidence="3 4">
    <name type="scientific">Amanita muscaria (strain Koide BX008)</name>
    <dbReference type="NCBI Taxonomy" id="946122"/>
    <lineage>
        <taxon>Eukaryota</taxon>
        <taxon>Fungi</taxon>
        <taxon>Dikarya</taxon>
        <taxon>Basidiomycota</taxon>
        <taxon>Agaricomycotina</taxon>
        <taxon>Agaricomycetes</taxon>
        <taxon>Agaricomycetidae</taxon>
        <taxon>Agaricales</taxon>
        <taxon>Pluteineae</taxon>
        <taxon>Amanitaceae</taxon>
        <taxon>Amanita</taxon>
    </lineage>
</organism>
<dbReference type="STRING" id="946122.A0A0C2SHH7"/>
<evidence type="ECO:0000313" key="4">
    <source>
        <dbReference type="Proteomes" id="UP000054549"/>
    </source>
</evidence>
<evidence type="ECO:0000313" key="3">
    <source>
        <dbReference type="EMBL" id="KIL62590.1"/>
    </source>
</evidence>
<proteinExistence type="predicted"/>
<dbReference type="PANTHER" id="PTHR34706:SF1">
    <property type="entry name" value="VWFA DOMAIN-CONTAINING PROTEIN"/>
    <property type="match status" value="1"/>
</dbReference>
<dbReference type="PANTHER" id="PTHR34706">
    <property type="entry name" value="SLR1338 PROTEIN"/>
    <property type="match status" value="1"/>
</dbReference>
<evidence type="ECO:0000259" key="2">
    <source>
        <dbReference type="PROSITE" id="PS50234"/>
    </source>
</evidence>
<dbReference type="AlphaFoldDB" id="A0A0C2SHH7"/>
<feature type="domain" description="VWFA" evidence="2">
    <location>
        <begin position="130"/>
        <end position="325"/>
    </location>
</feature>
<dbReference type="InParanoid" id="A0A0C2SHH7"/>
<dbReference type="InterPro" id="IPR002035">
    <property type="entry name" value="VWF_A"/>
</dbReference>